<feature type="transmembrane region" description="Helical" evidence="7">
    <location>
        <begin position="277"/>
        <end position="302"/>
    </location>
</feature>
<accession>A0ABS7QGK6</accession>
<sequence length="363" mass="38036">MTVSPASGLDRVRALLRGARHRARRKTGAERQLRAVLMLAAVLSLDGADKGTLAVNAASLEHAFGVGHTELGLLASISSLTGAAFTLPVGVLTDRMVRVRLLGGSIVIWALVTLLSGAATTYVWLLAARALLGAVTATAGPTVASLVGDYFPMSRRARLYGYVLVGEFAGTGLGLAVTTVVSSLLSWRYAVAWPAVPAIVLAWFVWRAPEPARGGQGKARSDAEPERGGQAADGRHQDPVHRLARETGAEGGTPVPEGDLTDLPWLRVVWYVLRIRTVLIMIIASTLGYFFLAGVRTFAVLFATQQYGVNRGEAGILTLLIGVGGLVGLVVGGRTADKLLAAGRANARVLVPVVSLLSAPLAL</sequence>
<keyword evidence="2" id="KW-1003">Cell membrane</keyword>
<keyword evidence="10" id="KW-1185">Reference proteome</keyword>
<feature type="transmembrane region" description="Helical" evidence="7">
    <location>
        <begin position="187"/>
        <end position="206"/>
    </location>
</feature>
<keyword evidence="4 7" id="KW-1133">Transmembrane helix</keyword>
<dbReference type="SUPFAM" id="SSF103473">
    <property type="entry name" value="MFS general substrate transporter"/>
    <property type="match status" value="1"/>
</dbReference>
<evidence type="ECO:0000256" key="4">
    <source>
        <dbReference type="ARBA" id="ARBA00022989"/>
    </source>
</evidence>
<dbReference type="Pfam" id="PF07690">
    <property type="entry name" value="MFS_1"/>
    <property type="match status" value="1"/>
</dbReference>
<dbReference type="PROSITE" id="PS50850">
    <property type="entry name" value="MFS"/>
    <property type="match status" value="1"/>
</dbReference>
<feature type="transmembrane region" description="Helical" evidence="7">
    <location>
        <begin position="314"/>
        <end position="333"/>
    </location>
</feature>
<organism evidence="9 10">
    <name type="scientific">Actinacidiphila acidipaludis</name>
    <dbReference type="NCBI Taxonomy" id="2873382"/>
    <lineage>
        <taxon>Bacteria</taxon>
        <taxon>Bacillati</taxon>
        <taxon>Actinomycetota</taxon>
        <taxon>Actinomycetes</taxon>
        <taxon>Kitasatosporales</taxon>
        <taxon>Streptomycetaceae</taxon>
        <taxon>Actinacidiphila</taxon>
    </lineage>
</organism>
<evidence type="ECO:0000313" key="10">
    <source>
        <dbReference type="Proteomes" id="UP000778578"/>
    </source>
</evidence>
<dbReference type="PANTHER" id="PTHR43124:SF3">
    <property type="entry name" value="CHLORAMPHENICOL EFFLUX PUMP RV0191"/>
    <property type="match status" value="1"/>
</dbReference>
<feature type="transmembrane region" description="Helical" evidence="7">
    <location>
        <begin position="124"/>
        <end position="147"/>
    </location>
</feature>
<evidence type="ECO:0000313" key="9">
    <source>
        <dbReference type="EMBL" id="MBY8882306.1"/>
    </source>
</evidence>
<evidence type="ECO:0000256" key="1">
    <source>
        <dbReference type="ARBA" id="ARBA00004651"/>
    </source>
</evidence>
<dbReference type="InterPro" id="IPR011701">
    <property type="entry name" value="MFS"/>
</dbReference>
<feature type="region of interest" description="Disordered" evidence="6">
    <location>
        <begin position="213"/>
        <end position="239"/>
    </location>
</feature>
<dbReference type="Gene3D" id="1.20.1250.20">
    <property type="entry name" value="MFS general substrate transporter like domains"/>
    <property type="match status" value="1"/>
</dbReference>
<name>A0ABS7QGK6_9ACTN</name>
<feature type="domain" description="Major facilitator superfamily (MFS) profile" evidence="8">
    <location>
        <begin position="35"/>
        <end position="363"/>
    </location>
</feature>
<proteinExistence type="predicted"/>
<gene>
    <name evidence="9" type="ORF">K7862_32425</name>
</gene>
<feature type="non-terminal residue" evidence="9">
    <location>
        <position position="363"/>
    </location>
</feature>
<feature type="compositionally biased region" description="Basic and acidic residues" evidence="6">
    <location>
        <begin position="219"/>
        <end position="239"/>
    </location>
</feature>
<feature type="transmembrane region" description="Helical" evidence="7">
    <location>
        <begin position="159"/>
        <end position="181"/>
    </location>
</feature>
<keyword evidence="5 7" id="KW-0472">Membrane</keyword>
<dbReference type="InterPro" id="IPR020846">
    <property type="entry name" value="MFS_dom"/>
</dbReference>
<dbReference type="PANTHER" id="PTHR43124">
    <property type="entry name" value="PURINE EFFLUX PUMP PBUE"/>
    <property type="match status" value="1"/>
</dbReference>
<keyword evidence="3 7" id="KW-0812">Transmembrane</keyword>
<evidence type="ECO:0000256" key="7">
    <source>
        <dbReference type="SAM" id="Phobius"/>
    </source>
</evidence>
<comment type="caution">
    <text evidence="9">The sequence shown here is derived from an EMBL/GenBank/DDBJ whole genome shotgun (WGS) entry which is preliminary data.</text>
</comment>
<protein>
    <submittedName>
        <fullName evidence="9">MFS transporter</fullName>
    </submittedName>
</protein>
<dbReference type="RefSeq" id="WP_222968529.1">
    <property type="nucleotide sequence ID" value="NZ_JAINZZ010000068.1"/>
</dbReference>
<evidence type="ECO:0000256" key="6">
    <source>
        <dbReference type="SAM" id="MobiDB-lite"/>
    </source>
</evidence>
<feature type="transmembrane region" description="Helical" evidence="7">
    <location>
        <begin position="71"/>
        <end position="92"/>
    </location>
</feature>
<feature type="transmembrane region" description="Helical" evidence="7">
    <location>
        <begin position="99"/>
        <end position="118"/>
    </location>
</feature>
<dbReference type="InterPro" id="IPR036259">
    <property type="entry name" value="MFS_trans_sf"/>
</dbReference>
<evidence type="ECO:0000256" key="5">
    <source>
        <dbReference type="ARBA" id="ARBA00023136"/>
    </source>
</evidence>
<evidence type="ECO:0000256" key="2">
    <source>
        <dbReference type="ARBA" id="ARBA00022475"/>
    </source>
</evidence>
<reference evidence="9 10" key="1">
    <citation type="submission" date="2021-08" db="EMBL/GenBank/DDBJ databases">
        <title>WGS of actinomycetes from Thailand.</title>
        <authorList>
            <person name="Thawai C."/>
        </authorList>
    </citation>
    <scope>NUCLEOTIDE SEQUENCE [LARGE SCALE GENOMIC DNA]</scope>
    <source>
        <strain evidence="9 10">PLK6-54</strain>
    </source>
</reference>
<comment type="subcellular location">
    <subcellularLocation>
        <location evidence="1">Cell membrane</location>
        <topology evidence="1">Multi-pass membrane protein</topology>
    </subcellularLocation>
</comment>
<dbReference type="Proteomes" id="UP000778578">
    <property type="component" value="Unassembled WGS sequence"/>
</dbReference>
<dbReference type="EMBL" id="JAINZZ010000068">
    <property type="protein sequence ID" value="MBY8882306.1"/>
    <property type="molecule type" value="Genomic_DNA"/>
</dbReference>
<evidence type="ECO:0000259" key="8">
    <source>
        <dbReference type="PROSITE" id="PS50850"/>
    </source>
</evidence>
<dbReference type="InterPro" id="IPR050189">
    <property type="entry name" value="MFS_Efflux_Transporters"/>
</dbReference>
<evidence type="ECO:0000256" key="3">
    <source>
        <dbReference type="ARBA" id="ARBA00022692"/>
    </source>
</evidence>